<dbReference type="Pfam" id="PF00534">
    <property type="entry name" value="Glycos_transf_1"/>
    <property type="match status" value="1"/>
</dbReference>
<comment type="caution">
    <text evidence="3">The sequence shown here is derived from an EMBL/GenBank/DDBJ whole genome shotgun (WGS) entry which is preliminary data.</text>
</comment>
<dbReference type="AlphaFoldDB" id="A0A1F7UFW6"/>
<dbReference type="EMBL" id="MGEF01000064">
    <property type="protein sequence ID" value="OGL77170.1"/>
    <property type="molecule type" value="Genomic_DNA"/>
</dbReference>
<dbReference type="STRING" id="1802397.A3J43_00090"/>
<dbReference type="PANTHER" id="PTHR45947">
    <property type="entry name" value="SULFOQUINOVOSYL TRANSFERASE SQD2"/>
    <property type="match status" value="1"/>
</dbReference>
<evidence type="ECO:0008006" key="5">
    <source>
        <dbReference type="Google" id="ProtNLM"/>
    </source>
</evidence>
<organism evidence="3 4">
    <name type="scientific">Candidatus Uhrbacteria bacterium RIFCSPHIGHO2_12_FULL_54_23</name>
    <dbReference type="NCBI Taxonomy" id="1802397"/>
    <lineage>
        <taxon>Bacteria</taxon>
        <taxon>Candidatus Uhriibacteriota</taxon>
    </lineage>
</organism>
<reference evidence="3 4" key="1">
    <citation type="journal article" date="2016" name="Nat. Commun.">
        <title>Thousands of microbial genomes shed light on interconnected biogeochemical processes in an aquifer system.</title>
        <authorList>
            <person name="Anantharaman K."/>
            <person name="Brown C.T."/>
            <person name="Hug L.A."/>
            <person name="Sharon I."/>
            <person name="Castelle C.J."/>
            <person name="Probst A.J."/>
            <person name="Thomas B.C."/>
            <person name="Singh A."/>
            <person name="Wilkins M.J."/>
            <person name="Karaoz U."/>
            <person name="Brodie E.L."/>
            <person name="Williams K.H."/>
            <person name="Hubbard S.S."/>
            <person name="Banfield J.F."/>
        </authorList>
    </citation>
    <scope>NUCLEOTIDE SEQUENCE [LARGE SCALE GENOMIC DNA]</scope>
</reference>
<dbReference type="InterPro" id="IPR028098">
    <property type="entry name" value="Glyco_trans_4-like_N"/>
</dbReference>
<proteinExistence type="predicted"/>
<dbReference type="Proteomes" id="UP000176604">
    <property type="component" value="Unassembled WGS sequence"/>
</dbReference>
<dbReference type="Gene3D" id="3.40.50.2000">
    <property type="entry name" value="Glycogen Phosphorylase B"/>
    <property type="match status" value="2"/>
</dbReference>
<evidence type="ECO:0000313" key="4">
    <source>
        <dbReference type="Proteomes" id="UP000176604"/>
    </source>
</evidence>
<evidence type="ECO:0000313" key="3">
    <source>
        <dbReference type="EMBL" id="OGL77170.1"/>
    </source>
</evidence>
<protein>
    <recommendedName>
        <fullName evidence="5">Glycosyl transferase family 1 domain-containing protein</fullName>
    </recommendedName>
</protein>
<evidence type="ECO:0000259" key="1">
    <source>
        <dbReference type="Pfam" id="PF00534"/>
    </source>
</evidence>
<feature type="domain" description="Glycosyl transferase family 1" evidence="1">
    <location>
        <begin position="199"/>
        <end position="369"/>
    </location>
</feature>
<dbReference type="InterPro" id="IPR001296">
    <property type="entry name" value="Glyco_trans_1"/>
</dbReference>
<feature type="domain" description="Glycosyltransferase subfamily 4-like N-terminal" evidence="2">
    <location>
        <begin position="19"/>
        <end position="185"/>
    </location>
</feature>
<dbReference type="InterPro" id="IPR050194">
    <property type="entry name" value="Glycosyltransferase_grp1"/>
</dbReference>
<evidence type="ECO:0000259" key="2">
    <source>
        <dbReference type="Pfam" id="PF13439"/>
    </source>
</evidence>
<name>A0A1F7UFW6_9BACT</name>
<sequence length="400" mass="44695">MAVAVPHILVFSLAYDPYWGGAEIALKEIMRLLPRFHFTVITARALKHFPAHDLKEIEEQGNVRIVRVGAKSRWRGQYGYPFAAVKRAFAEARFQRPDAVWGMMESYGGMAASLFHQKFNDIPYLLTMQSGDSEAFWALRTWFWKPWYQKIFTHASAIQAISGYLAERAQAFGARGPIEVIPNGVAEAFFAAPISQEERNALREQWGVEAEGKAIITVSRLVEKNGVDTLIQGYALWRRQYAHPASRLVIAGRGPQGARLKKLAAREGVEKEVRFLGEVPNEILPRYYQSADVFARPSRSEGLGISFLEALAAGMPLIGTAVGGIPDFLKDGETGLAVRPNDADGIASAIEQITGNENLRARLAENGKRMARERYTWDQIAERIGILFDQLITESHARIH</sequence>
<dbReference type="Pfam" id="PF13439">
    <property type="entry name" value="Glyco_transf_4"/>
    <property type="match status" value="1"/>
</dbReference>
<dbReference type="SUPFAM" id="SSF53756">
    <property type="entry name" value="UDP-Glycosyltransferase/glycogen phosphorylase"/>
    <property type="match status" value="1"/>
</dbReference>
<dbReference type="GO" id="GO:0016757">
    <property type="term" value="F:glycosyltransferase activity"/>
    <property type="evidence" value="ECO:0007669"/>
    <property type="project" value="InterPro"/>
</dbReference>
<dbReference type="PANTHER" id="PTHR45947:SF3">
    <property type="entry name" value="SULFOQUINOVOSYL TRANSFERASE SQD2"/>
    <property type="match status" value="1"/>
</dbReference>
<gene>
    <name evidence="3" type="ORF">A3J43_00090</name>
</gene>
<accession>A0A1F7UFW6</accession>